<protein>
    <submittedName>
        <fullName evidence="6">3-oxoacyl-[acyl-carrier-protein] synthase 2</fullName>
    </submittedName>
</protein>
<dbReference type="FunFam" id="3.40.47.10:FF:000029">
    <property type="entry name" value="3-oxoacyl-[acyl-carrier-protein] synthase 1"/>
    <property type="match status" value="1"/>
</dbReference>
<reference evidence="6" key="1">
    <citation type="submission" date="2021-01" db="EMBL/GenBank/DDBJ databases">
        <title>Whole genome shotgun sequence of Actinoplanes cyaneus NBRC 14990.</title>
        <authorList>
            <person name="Komaki H."/>
            <person name="Tamura T."/>
        </authorList>
    </citation>
    <scope>NUCLEOTIDE SEQUENCE</scope>
    <source>
        <strain evidence="6">NBRC 14990</strain>
    </source>
</reference>
<evidence type="ECO:0000256" key="3">
    <source>
        <dbReference type="ARBA" id="ARBA00023315"/>
    </source>
</evidence>
<keyword evidence="2 4" id="KW-0808">Transferase</keyword>
<dbReference type="InterPro" id="IPR016039">
    <property type="entry name" value="Thiolase-like"/>
</dbReference>
<comment type="caution">
    <text evidence="6">The sequence shown here is derived from an EMBL/GenBank/DDBJ whole genome shotgun (WGS) entry which is preliminary data.</text>
</comment>
<dbReference type="GO" id="GO:0004315">
    <property type="term" value="F:3-oxoacyl-[acyl-carrier-protein] synthase activity"/>
    <property type="evidence" value="ECO:0007669"/>
    <property type="project" value="InterPro"/>
</dbReference>
<dbReference type="Pfam" id="PF00109">
    <property type="entry name" value="ketoacyl-synt"/>
    <property type="match status" value="1"/>
</dbReference>
<dbReference type="InterPro" id="IPR020841">
    <property type="entry name" value="PKS_Beta-ketoAc_synthase_dom"/>
</dbReference>
<name>A0A919MB06_9ACTN</name>
<dbReference type="SMART" id="SM00825">
    <property type="entry name" value="PKS_KS"/>
    <property type="match status" value="1"/>
</dbReference>
<dbReference type="InterPro" id="IPR014031">
    <property type="entry name" value="Ketoacyl_synth_C"/>
</dbReference>
<organism evidence="6 7">
    <name type="scientific">Actinoplanes cyaneus</name>
    <dbReference type="NCBI Taxonomy" id="52696"/>
    <lineage>
        <taxon>Bacteria</taxon>
        <taxon>Bacillati</taxon>
        <taxon>Actinomycetota</taxon>
        <taxon>Actinomycetes</taxon>
        <taxon>Micromonosporales</taxon>
        <taxon>Micromonosporaceae</taxon>
        <taxon>Actinoplanes</taxon>
    </lineage>
</organism>
<dbReference type="InterPro" id="IPR000794">
    <property type="entry name" value="Beta-ketoacyl_synthase"/>
</dbReference>
<dbReference type="NCBIfam" id="NF005589">
    <property type="entry name" value="PRK07314.1"/>
    <property type="match status" value="1"/>
</dbReference>
<dbReference type="CDD" id="cd00834">
    <property type="entry name" value="KAS_I_II"/>
    <property type="match status" value="1"/>
</dbReference>
<keyword evidence="7" id="KW-1185">Reference proteome</keyword>
<dbReference type="InterPro" id="IPR014030">
    <property type="entry name" value="Ketoacyl_synth_N"/>
</dbReference>
<accession>A0A919MB06</accession>
<evidence type="ECO:0000259" key="5">
    <source>
        <dbReference type="PROSITE" id="PS52004"/>
    </source>
</evidence>
<dbReference type="PROSITE" id="PS00606">
    <property type="entry name" value="KS3_1"/>
    <property type="match status" value="1"/>
</dbReference>
<keyword evidence="3" id="KW-0012">Acyltransferase</keyword>
<proteinExistence type="inferred from homology"/>
<evidence type="ECO:0000256" key="1">
    <source>
        <dbReference type="ARBA" id="ARBA00008467"/>
    </source>
</evidence>
<dbReference type="Pfam" id="PF02801">
    <property type="entry name" value="Ketoacyl-synt_C"/>
    <property type="match status" value="1"/>
</dbReference>
<dbReference type="Gene3D" id="3.40.47.10">
    <property type="match status" value="2"/>
</dbReference>
<evidence type="ECO:0000256" key="2">
    <source>
        <dbReference type="ARBA" id="ARBA00022679"/>
    </source>
</evidence>
<dbReference type="AlphaFoldDB" id="A0A919MB06"/>
<gene>
    <name evidence="6" type="ORF">Acy02nite_70050</name>
</gene>
<sequence length="409" mass="41070">MSARDAVAVTGIGLVTPAGVGAPATWAGLIEGRSVAAPDPELAGLPVAFSCRVGDFDGVALLGHRLNRRLDPFSRFAVAAAREAVADATLGPGRWAAERVAVVLGVGASSMSGTEAAVEMVLGDRPDRVSPFALPRTLPNMAAAEAALDLGAQGPCFTVSSACASGAHALGVARDMLLSGACDVVVAGGAESGRSRTSAASFARIGALSTRGDEPHLASRPFDLDRDGFVLGEGAGVLVLERVADARARGARVRAYLAGYGASADAHHITAPHPEGRGAVRAIRAALADAGLAPADIGHVNAHATSTPMNDVVEAAALGEVFGALAPPVTAFKGVIGHAMGAAGAIEAAGVVMSLERGLLPPVANLDKLDPAIDVNVVVDRPRHVRRAPALSTSFGFGGQNAALVFSPA</sequence>
<evidence type="ECO:0000256" key="4">
    <source>
        <dbReference type="RuleBase" id="RU003694"/>
    </source>
</evidence>
<dbReference type="GO" id="GO:0030497">
    <property type="term" value="P:fatty acid elongation"/>
    <property type="evidence" value="ECO:0007669"/>
    <property type="project" value="UniProtKB-ARBA"/>
</dbReference>
<dbReference type="PANTHER" id="PTHR11712:SF347">
    <property type="entry name" value="BETA KETOACYL-ACYL CARRIER PROTEIN SYNTHASE"/>
    <property type="match status" value="1"/>
</dbReference>
<dbReference type="InterPro" id="IPR018201">
    <property type="entry name" value="Ketoacyl_synth_AS"/>
</dbReference>
<feature type="domain" description="Ketosynthase family 3 (KS3)" evidence="5">
    <location>
        <begin position="4"/>
        <end position="408"/>
    </location>
</feature>
<comment type="similarity">
    <text evidence="1 4">Belongs to the thiolase-like superfamily. Beta-ketoacyl-ACP synthases family.</text>
</comment>
<evidence type="ECO:0000313" key="6">
    <source>
        <dbReference type="EMBL" id="GID69124.1"/>
    </source>
</evidence>
<dbReference type="EMBL" id="BOMH01000058">
    <property type="protein sequence ID" value="GID69124.1"/>
    <property type="molecule type" value="Genomic_DNA"/>
</dbReference>
<dbReference type="SUPFAM" id="SSF53901">
    <property type="entry name" value="Thiolase-like"/>
    <property type="match status" value="2"/>
</dbReference>
<dbReference type="RefSeq" id="WP_203750876.1">
    <property type="nucleotide sequence ID" value="NZ_BAAAUC010000036.1"/>
</dbReference>
<evidence type="ECO:0000313" key="7">
    <source>
        <dbReference type="Proteomes" id="UP000619479"/>
    </source>
</evidence>
<dbReference type="FunFam" id="3.40.47.10:FF:000018">
    <property type="entry name" value="3-oxoacyl-[acyl-carrier-protein] synthase 2"/>
    <property type="match status" value="1"/>
</dbReference>
<dbReference type="Proteomes" id="UP000619479">
    <property type="component" value="Unassembled WGS sequence"/>
</dbReference>
<dbReference type="PANTHER" id="PTHR11712">
    <property type="entry name" value="POLYKETIDE SYNTHASE-RELATED"/>
    <property type="match status" value="1"/>
</dbReference>
<dbReference type="PROSITE" id="PS52004">
    <property type="entry name" value="KS3_2"/>
    <property type="match status" value="1"/>
</dbReference>